<dbReference type="Proteomes" id="UP000509510">
    <property type="component" value="Chromosome I"/>
</dbReference>
<name>A0A7H8QNZ7_TALRU</name>
<dbReference type="PANTHER" id="PTHR13265:SF0">
    <property type="entry name" value="HPR1"/>
    <property type="match status" value="1"/>
</dbReference>
<gene>
    <name evidence="2" type="ORF">TRUGW13939_01983</name>
</gene>
<keyword evidence="3" id="KW-1185">Reference proteome</keyword>
<reference evidence="3" key="1">
    <citation type="submission" date="2020-06" db="EMBL/GenBank/DDBJ databases">
        <title>A chromosome-scale genome assembly of Talaromyces rugulosus W13939.</title>
        <authorList>
            <person name="Wang B."/>
            <person name="Guo L."/>
            <person name="Ye K."/>
            <person name="Wang L."/>
        </authorList>
    </citation>
    <scope>NUCLEOTIDE SEQUENCE [LARGE SCALE GENOMIC DNA]</scope>
    <source>
        <strain evidence="3">W13939</strain>
    </source>
</reference>
<organism evidence="2 3">
    <name type="scientific">Talaromyces rugulosus</name>
    <name type="common">Penicillium rugulosum</name>
    <dbReference type="NCBI Taxonomy" id="121627"/>
    <lineage>
        <taxon>Eukaryota</taxon>
        <taxon>Fungi</taxon>
        <taxon>Dikarya</taxon>
        <taxon>Ascomycota</taxon>
        <taxon>Pezizomycotina</taxon>
        <taxon>Eurotiomycetes</taxon>
        <taxon>Eurotiomycetidae</taxon>
        <taxon>Eurotiales</taxon>
        <taxon>Trichocomaceae</taxon>
        <taxon>Talaromyces</taxon>
        <taxon>Talaromyces sect. Islandici</taxon>
    </lineage>
</organism>
<evidence type="ECO:0000256" key="1">
    <source>
        <dbReference type="SAM" id="MobiDB-lite"/>
    </source>
</evidence>
<dbReference type="AlphaFoldDB" id="A0A7H8QNZ7"/>
<proteinExistence type="predicted"/>
<feature type="region of interest" description="Disordered" evidence="1">
    <location>
        <begin position="205"/>
        <end position="263"/>
    </location>
</feature>
<evidence type="ECO:0000313" key="3">
    <source>
        <dbReference type="Proteomes" id="UP000509510"/>
    </source>
</evidence>
<dbReference type="GO" id="GO:0006406">
    <property type="term" value="P:mRNA export from nucleus"/>
    <property type="evidence" value="ECO:0007669"/>
    <property type="project" value="TreeGrafter"/>
</dbReference>
<protein>
    <recommendedName>
        <fullName evidence="4">THO complex subunit Tho1</fullName>
    </recommendedName>
</protein>
<dbReference type="EMBL" id="CP055898">
    <property type="protein sequence ID" value="QKX54893.1"/>
    <property type="molecule type" value="Genomic_DNA"/>
</dbReference>
<feature type="compositionally biased region" description="Polar residues" evidence="1">
    <location>
        <begin position="641"/>
        <end position="654"/>
    </location>
</feature>
<sequence>MSNDTIESVIAYRDLVRDLLAKAAEIKQSDNVEPPLMEADLGDYVSRIRPKSDNETNKPHKYAAVETAFREKFYELLASTSIDDPAFVNMWNLLDLVSIFSDNEQCEAGLIFWLIEELLDSQTVEGCRKVFDYLESRREINTAKHFESKKLIILRSCNELLRRLSRAEDTVFCGRVFIYMFQSFPLGDKSSVNLRGEFHTENVTTFDEVAKKPDGDAMEVEPAEPGTQTAETESQTTQAPENEGGEASKEKKADSTPAPDAKEDKKIDLDALYPIFWSLQGFFSSPTRLFDSQNFSTFRSGLKTTLKTFKLLNADINTRGSTKAPEELRRGLKRKRNGEGVEISNSFNPKYLTSRELFGLEVNDIAFRRHVLVQALILLDFILSLTTQARQRLLKLVQPGKAVNKTVLYQYTISDDDAKWASQTRDTVADYLQQGADGKFYYRMVDTVLSRDKNWVRWKVENCPPIEKPAIKEEDYLQARENAVKVYASKRLRPAPMGSLDLKFLSEGDATSSLEQLKQADRYGTPAADSFMMGIVDDEFDIDMAKEPDEKEAAERAKANKVWRTLRLSARSKLFEFEKIEDGKKINLLFASPAEESKDGGGSVEDTSKKTTDQQDDSAKEESKDETSQEPSQENPSSSTIPETQSEETTAVAT</sequence>
<feature type="compositionally biased region" description="Basic and acidic residues" evidence="1">
    <location>
        <begin position="246"/>
        <end position="263"/>
    </location>
</feature>
<feature type="region of interest" description="Disordered" evidence="1">
    <location>
        <begin position="592"/>
        <end position="654"/>
    </location>
</feature>
<dbReference type="OrthoDB" id="10257415at2759"/>
<dbReference type="RefSeq" id="XP_035341072.1">
    <property type="nucleotide sequence ID" value="XM_035485179.1"/>
</dbReference>
<accession>A0A7H8QNZ7</accession>
<dbReference type="Pfam" id="PF11957">
    <property type="entry name" value="efThoc1"/>
    <property type="match status" value="1"/>
</dbReference>
<feature type="compositionally biased region" description="Low complexity" evidence="1">
    <location>
        <begin position="227"/>
        <end position="239"/>
    </location>
</feature>
<dbReference type="GeneID" id="55989493"/>
<evidence type="ECO:0000313" key="2">
    <source>
        <dbReference type="EMBL" id="QKX54893.1"/>
    </source>
</evidence>
<dbReference type="GO" id="GO:0000445">
    <property type="term" value="C:THO complex part of transcription export complex"/>
    <property type="evidence" value="ECO:0007669"/>
    <property type="project" value="TreeGrafter"/>
</dbReference>
<evidence type="ECO:0008006" key="4">
    <source>
        <dbReference type="Google" id="ProtNLM"/>
    </source>
</evidence>
<dbReference type="InterPro" id="IPR021861">
    <property type="entry name" value="THO_THOC1"/>
</dbReference>
<dbReference type="PANTHER" id="PTHR13265">
    <property type="entry name" value="THO COMPLEX SUBUNIT 1"/>
    <property type="match status" value="1"/>
</dbReference>
<feature type="compositionally biased region" description="Basic and acidic residues" evidence="1">
    <location>
        <begin position="606"/>
        <end position="627"/>
    </location>
</feature>
<dbReference type="KEGG" id="trg:TRUGW13939_01983"/>
<feature type="compositionally biased region" description="Low complexity" evidence="1">
    <location>
        <begin position="629"/>
        <end position="640"/>
    </location>
</feature>